<proteinExistence type="predicted"/>
<dbReference type="EMBL" id="CM047907">
    <property type="protein sequence ID" value="KAJ0084498.1"/>
    <property type="molecule type" value="Genomic_DNA"/>
</dbReference>
<keyword evidence="2" id="KW-1185">Reference proteome</keyword>
<organism evidence="1 2">
    <name type="scientific">Pistacia atlantica</name>
    <dbReference type="NCBI Taxonomy" id="434234"/>
    <lineage>
        <taxon>Eukaryota</taxon>
        <taxon>Viridiplantae</taxon>
        <taxon>Streptophyta</taxon>
        <taxon>Embryophyta</taxon>
        <taxon>Tracheophyta</taxon>
        <taxon>Spermatophyta</taxon>
        <taxon>Magnoliopsida</taxon>
        <taxon>eudicotyledons</taxon>
        <taxon>Gunneridae</taxon>
        <taxon>Pentapetalae</taxon>
        <taxon>rosids</taxon>
        <taxon>malvids</taxon>
        <taxon>Sapindales</taxon>
        <taxon>Anacardiaceae</taxon>
        <taxon>Pistacia</taxon>
    </lineage>
</organism>
<accession>A0ACC1AB90</accession>
<evidence type="ECO:0000313" key="2">
    <source>
        <dbReference type="Proteomes" id="UP001164250"/>
    </source>
</evidence>
<dbReference type="Proteomes" id="UP001164250">
    <property type="component" value="Chromosome 11"/>
</dbReference>
<reference evidence="2" key="1">
    <citation type="journal article" date="2023" name="G3 (Bethesda)">
        <title>Genome assembly and association tests identify interacting loci associated with vigor, precocity, and sex in interspecific pistachio rootstocks.</title>
        <authorList>
            <person name="Palmer W."/>
            <person name="Jacygrad E."/>
            <person name="Sagayaradj S."/>
            <person name="Cavanaugh K."/>
            <person name="Han R."/>
            <person name="Bertier L."/>
            <person name="Beede B."/>
            <person name="Kafkas S."/>
            <person name="Golino D."/>
            <person name="Preece J."/>
            <person name="Michelmore R."/>
        </authorList>
    </citation>
    <scope>NUCLEOTIDE SEQUENCE [LARGE SCALE GENOMIC DNA]</scope>
</reference>
<sequence>MSIQNSLLAKRKSLDEVHEEINLPSESSKKLSTPDPIGSNQIQSPIADTEEETHEEDGPFNDVYDSSSTVRSKSLVWQHFKRVKVDGKDKTKCNYCRKQLVGGSKNGTRHLHSHYKICLRRKYRDITQKIMSMTPREDLVSKSQMTLTPHHFDQKSVRKDLASMIVLHEYPLSMLIITGLEDFVTTCNRCSRL</sequence>
<comment type="caution">
    <text evidence="1">The sequence shown here is derived from an EMBL/GenBank/DDBJ whole genome shotgun (WGS) entry which is preliminary data.</text>
</comment>
<evidence type="ECO:0000313" key="1">
    <source>
        <dbReference type="EMBL" id="KAJ0084498.1"/>
    </source>
</evidence>
<gene>
    <name evidence="1" type="ORF">Patl1_30320</name>
</gene>
<protein>
    <submittedName>
        <fullName evidence="1">Uncharacterized protein</fullName>
    </submittedName>
</protein>
<name>A0ACC1AB90_9ROSI</name>